<dbReference type="Pfam" id="PF00046">
    <property type="entry name" value="Homeodomain"/>
    <property type="match status" value="1"/>
</dbReference>
<evidence type="ECO:0000256" key="9">
    <source>
        <dbReference type="PROSITE-ProRule" id="PRU00108"/>
    </source>
</evidence>
<dbReference type="FunFam" id="1.10.10.60:FF:000146">
    <property type="entry name" value="WUSCHEL-related homeobox 4"/>
    <property type="match status" value="1"/>
</dbReference>
<keyword evidence="7 9" id="KW-0539">Nucleus</keyword>
<dbReference type="SUPFAM" id="SSF46689">
    <property type="entry name" value="Homeodomain-like"/>
    <property type="match status" value="1"/>
</dbReference>
<evidence type="ECO:0000256" key="11">
    <source>
        <dbReference type="SAM" id="MobiDB-lite"/>
    </source>
</evidence>
<proteinExistence type="inferred from homology"/>
<evidence type="ECO:0000256" key="3">
    <source>
        <dbReference type="ARBA" id="ARBA00023015"/>
    </source>
</evidence>
<dbReference type="PANTHER" id="PTHR45940">
    <property type="entry name" value="WUSCHEL-RELATED HOMEOBOX 1-RELATED"/>
    <property type="match status" value="1"/>
</dbReference>
<keyword evidence="4 9" id="KW-0238">DNA-binding</keyword>
<evidence type="ECO:0000313" key="14">
    <source>
        <dbReference type="Proteomes" id="UP000197138"/>
    </source>
</evidence>
<dbReference type="Gene3D" id="1.10.10.60">
    <property type="entry name" value="Homeodomain-like"/>
    <property type="match status" value="1"/>
</dbReference>
<evidence type="ECO:0000256" key="4">
    <source>
        <dbReference type="ARBA" id="ARBA00023125"/>
    </source>
</evidence>
<dbReference type="OrthoDB" id="1896656at2759"/>
<dbReference type="InterPro" id="IPR009057">
    <property type="entry name" value="Homeodomain-like_sf"/>
</dbReference>
<reference evidence="15" key="3">
    <citation type="journal article" date="2020" name="Plant Biotechnol. J.">
        <title>The pomegranate (Punica granatum L.) draft genome dissects genetic divergence between soft- and hard-seeded cultivars.</title>
        <authorList>
            <person name="Luo X."/>
            <person name="Li H."/>
            <person name="Wu Z."/>
            <person name="Yao W."/>
            <person name="Zhao P."/>
            <person name="Cao D."/>
            <person name="Yu H."/>
            <person name="Li K."/>
            <person name="Poudel K."/>
            <person name="Zhao D."/>
            <person name="Zhang F."/>
            <person name="Xia X."/>
            <person name="Chen L."/>
            <person name="Wang Q."/>
            <person name="Jing D."/>
            <person name="Cao S."/>
        </authorList>
    </citation>
    <scope>NUCLEOTIDE SEQUENCE [LARGE SCALE GENOMIC DNA]</scope>
</reference>
<evidence type="ECO:0000256" key="2">
    <source>
        <dbReference type="ARBA" id="ARBA00022473"/>
    </source>
</evidence>
<dbReference type="PANTHER" id="PTHR45940:SF6">
    <property type="entry name" value="WUSCHEL-RELATED HOMEOBOX 2"/>
    <property type="match status" value="1"/>
</dbReference>
<evidence type="ECO:0000256" key="8">
    <source>
        <dbReference type="ARBA" id="ARBA00024040"/>
    </source>
</evidence>
<keyword evidence="6" id="KW-0804">Transcription</keyword>
<evidence type="ECO:0000256" key="10">
    <source>
        <dbReference type="RuleBase" id="RU000682"/>
    </source>
</evidence>
<accession>A0A218XVW0</accession>
<organism evidence="13 14">
    <name type="scientific">Punica granatum</name>
    <name type="common">Pomegranate</name>
    <dbReference type="NCBI Taxonomy" id="22663"/>
    <lineage>
        <taxon>Eukaryota</taxon>
        <taxon>Viridiplantae</taxon>
        <taxon>Streptophyta</taxon>
        <taxon>Embryophyta</taxon>
        <taxon>Tracheophyta</taxon>
        <taxon>Spermatophyta</taxon>
        <taxon>Magnoliopsida</taxon>
        <taxon>eudicotyledons</taxon>
        <taxon>Gunneridae</taxon>
        <taxon>Pentapetalae</taxon>
        <taxon>rosids</taxon>
        <taxon>malvids</taxon>
        <taxon>Myrtales</taxon>
        <taxon>Lythraceae</taxon>
        <taxon>Punica</taxon>
    </lineage>
</organism>
<dbReference type="RefSeq" id="XP_031388780.1">
    <property type="nucleotide sequence ID" value="XM_031532920.1"/>
</dbReference>
<dbReference type="AlphaFoldDB" id="A0A218XVW0"/>
<dbReference type="GO" id="GO:0003677">
    <property type="term" value="F:DNA binding"/>
    <property type="evidence" value="ECO:0007669"/>
    <property type="project" value="UniProtKB-UniRule"/>
</dbReference>
<feature type="domain" description="Homeobox" evidence="12">
    <location>
        <begin position="21"/>
        <end position="86"/>
    </location>
</feature>
<name>A0A218XVW0_PUNGR</name>
<protein>
    <submittedName>
        <fullName evidence="16">WUSCHEL-related homeobox 2-like</fullName>
    </submittedName>
</protein>
<dbReference type="GO" id="GO:0003700">
    <property type="term" value="F:DNA-binding transcription factor activity"/>
    <property type="evidence" value="ECO:0007669"/>
    <property type="project" value="InterPro"/>
</dbReference>
<sequence length="254" mass="28274">MESGTCGSNEAGELGGSSGAAAAGASRWNPTKEQIEILEGLYKQGIRTPTAEQIQQITGRLRAYGHIEGKNVFYWFQNHKARQRQKEKQESLAFLSRYFHHRSGSAAAAAVAAFPSPCPNVICGPCYMPPSELGFYQIHQKVLIPCGYKRRQRSDYGESFDPRSQKPHNYPNLQNQCSEFTKREESNIGMSSDCDHDMTLRTLDLFPLHPTGIVDGNARETLDVPAGSSEVLEDSNEQQNLVYIDFFSGNKNCC</sequence>
<evidence type="ECO:0000259" key="12">
    <source>
        <dbReference type="PROSITE" id="PS50071"/>
    </source>
</evidence>
<evidence type="ECO:0000256" key="7">
    <source>
        <dbReference type="ARBA" id="ARBA00023242"/>
    </source>
</evidence>
<keyword evidence="3" id="KW-0805">Transcription regulation</keyword>
<dbReference type="Proteomes" id="UP000515151">
    <property type="component" value="Chromosome 3"/>
</dbReference>
<evidence type="ECO:0000313" key="15">
    <source>
        <dbReference type="Proteomes" id="UP000515151"/>
    </source>
</evidence>
<dbReference type="GO" id="GO:0005634">
    <property type="term" value="C:nucleus"/>
    <property type="evidence" value="ECO:0007669"/>
    <property type="project" value="UniProtKB-SubCell"/>
</dbReference>
<evidence type="ECO:0000256" key="5">
    <source>
        <dbReference type="ARBA" id="ARBA00023155"/>
    </source>
</evidence>
<feature type="region of interest" description="Disordered" evidence="11">
    <location>
        <begin position="1"/>
        <end position="27"/>
    </location>
</feature>
<gene>
    <name evidence="16" type="primary">LOC116201628</name>
    <name evidence="13" type="ORF">CDL15_Pgr024050</name>
</gene>
<dbReference type="PROSITE" id="PS50071">
    <property type="entry name" value="HOMEOBOX_2"/>
    <property type="match status" value="1"/>
</dbReference>
<reference evidence="14" key="1">
    <citation type="journal article" date="2017" name="Plant J.">
        <title>The pomegranate (Punica granatum L.) genome and the genomics of punicalagin biosynthesis.</title>
        <authorList>
            <person name="Qin G."/>
            <person name="Xu C."/>
            <person name="Ming R."/>
            <person name="Tang H."/>
            <person name="Guyot R."/>
            <person name="Kramer E.M."/>
            <person name="Hu Y."/>
            <person name="Yi X."/>
            <person name="Qi Y."/>
            <person name="Xu X."/>
            <person name="Gao Z."/>
            <person name="Pan H."/>
            <person name="Jian J."/>
            <person name="Tian Y."/>
            <person name="Yue Z."/>
            <person name="Xu Y."/>
        </authorList>
    </citation>
    <scope>NUCLEOTIDE SEQUENCE [LARGE SCALE GENOMIC DNA]</scope>
    <source>
        <strain evidence="14">cv. Dabenzi</strain>
    </source>
</reference>
<keyword evidence="5 9" id="KW-0371">Homeobox</keyword>
<reference evidence="13" key="2">
    <citation type="submission" date="2017-06" db="EMBL/GenBank/DDBJ databases">
        <title>The pomegranate genome and the genomics of punicalagin biosynthesis.</title>
        <authorList>
            <person name="Xu C."/>
        </authorList>
    </citation>
    <scope>NUCLEOTIDE SEQUENCE [LARGE SCALE GENOMIC DNA]</scope>
    <source>
        <tissue evidence="13">Fresh leaf</tissue>
    </source>
</reference>
<dbReference type="GeneID" id="116201628"/>
<feature type="DNA-binding region" description="Homeobox" evidence="9">
    <location>
        <begin position="23"/>
        <end position="87"/>
    </location>
</feature>
<evidence type="ECO:0000313" key="16">
    <source>
        <dbReference type="RefSeq" id="XP_031388780.1"/>
    </source>
</evidence>
<comment type="similarity">
    <text evidence="8">Belongs to the WUS homeobox family.</text>
</comment>
<dbReference type="Proteomes" id="UP000197138">
    <property type="component" value="Unassembled WGS sequence"/>
</dbReference>
<dbReference type="GO" id="GO:0099402">
    <property type="term" value="P:plant organ development"/>
    <property type="evidence" value="ECO:0007669"/>
    <property type="project" value="InterPro"/>
</dbReference>
<dbReference type="InterPro" id="IPR044555">
    <property type="entry name" value="WUSCHEL-like"/>
</dbReference>
<reference evidence="16" key="4">
    <citation type="submission" date="2025-04" db="UniProtKB">
        <authorList>
            <consortium name="RefSeq"/>
        </authorList>
    </citation>
    <scope>IDENTIFICATION</scope>
    <source>
        <tissue evidence="16">Leaf</tissue>
    </source>
</reference>
<comment type="subcellular location">
    <subcellularLocation>
        <location evidence="1 9 10">Nucleus</location>
    </subcellularLocation>
</comment>
<dbReference type="InterPro" id="IPR001356">
    <property type="entry name" value="HD"/>
</dbReference>
<dbReference type="SMART" id="SM00389">
    <property type="entry name" value="HOX"/>
    <property type="match status" value="1"/>
</dbReference>
<dbReference type="EMBL" id="MTKT01000666">
    <property type="protein sequence ID" value="OWM89305.1"/>
    <property type="molecule type" value="Genomic_DNA"/>
</dbReference>
<evidence type="ECO:0000256" key="1">
    <source>
        <dbReference type="ARBA" id="ARBA00004123"/>
    </source>
</evidence>
<evidence type="ECO:0000256" key="6">
    <source>
        <dbReference type="ARBA" id="ARBA00023163"/>
    </source>
</evidence>
<keyword evidence="2" id="KW-0217">Developmental protein</keyword>
<keyword evidence="15" id="KW-1185">Reference proteome</keyword>
<dbReference type="CDD" id="cd00086">
    <property type="entry name" value="homeodomain"/>
    <property type="match status" value="1"/>
</dbReference>
<evidence type="ECO:0000313" key="13">
    <source>
        <dbReference type="EMBL" id="OWM89305.1"/>
    </source>
</evidence>